<dbReference type="PANTHER" id="PTHR32387">
    <property type="entry name" value="WU:FJ29H11"/>
    <property type="match status" value="1"/>
</dbReference>
<dbReference type="GO" id="GO:0010305">
    <property type="term" value="P:leaf vascular tissue pattern formation"/>
    <property type="evidence" value="ECO:0007669"/>
    <property type="project" value="TreeGrafter"/>
</dbReference>
<accession>A0AAD4XK74</accession>
<feature type="compositionally biased region" description="Polar residues" evidence="1">
    <location>
        <begin position="375"/>
        <end position="392"/>
    </location>
</feature>
<dbReference type="Gene3D" id="3.30.565.10">
    <property type="entry name" value="Histidine kinase-like ATPase, C-terminal domain"/>
    <property type="match status" value="1"/>
</dbReference>
<dbReference type="SUPFAM" id="SSF55874">
    <property type="entry name" value="ATPase domain of HSP90 chaperone/DNA topoisomerase II/histidine kinase"/>
    <property type="match status" value="1"/>
</dbReference>
<dbReference type="Proteomes" id="UP001202328">
    <property type="component" value="Unassembled WGS sequence"/>
</dbReference>
<dbReference type="GO" id="GO:0048364">
    <property type="term" value="P:root development"/>
    <property type="evidence" value="ECO:0007669"/>
    <property type="project" value="TreeGrafter"/>
</dbReference>
<dbReference type="EMBL" id="JAJJMB010008071">
    <property type="protein sequence ID" value="KAI3925959.1"/>
    <property type="molecule type" value="Genomic_DNA"/>
</dbReference>
<feature type="compositionally biased region" description="Basic and acidic residues" evidence="1">
    <location>
        <begin position="404"/>
        <end position="414"/>
    </location>
</feature>
<sequence length="2756" mass="307882">MYGQHHLSPGGGPPGVPPPSLPPSQQQQPQYPQQFPLNPNFYFQNPNFYPQNPSFSIPPQNPYIQNPSFPIRPNPPPLPLQQQHPNTSVKPKESLERIESAVVKAHNNLLTTGETVSAWLVSQSALLILKVDSWGSLGFQMQQVPSLHRLMVIEGKINAFIHCFVGSRRIISLYDLSLAICKNEGIERFEDLRMGSLLRHPLVVHYFSVPVDTKQVHKITSQAVISYLADYLYSKNGRFVQAEGFLEFLAIKESVYVKEKLGVRIQSLKLHVTSIQDSKRAEESTLMDYVQILEQKSNLQNSKAEAVIAKAPCIHSQKKELDKRFSTIAQRIKSFSPIQADLDGKHIRFLSSDSEAESDENDADDEVGNKDEKSLTGNHGVSSQDRQSSGKRATTCPYPSASEEMTRLGLKIELDEPSPASGTSKCNTNKKSMGKKRKGRYFNSGSTPPSSKFSKRSKLNLEGVDGNMFLQNDAKTELINNSGSEDVNSDLMLNDKMMDTFITTWKDACQMHSVAEVFERMIDFYNEPGRVGKKSKMKCSLERQKKKMKSMFSSYPCIGLLNIAIKSIKCGMWDNLYDAIQSIGQHGCSSPNSASFTDMERIDVEVSTKKDASSLNEHASQLKHSVSIGDILKKIVSYFEYDSCTREGHSEPQKQLNLLRSLRDCELWLTQQFSVKEFDSLGYGNFIKFLEDNFSSLPNELYGSLSGDMSGNSLLEVSMLGQQLIMLLSQSASSLWGNDAVTSHDISLLLKKQFPTISFQVGGDDPSKYLKEQEKSQFSSCVLFSVALSRSWYELETRSLQTQGNTELNTDLGHISGARGSVSSKDAVDCLLSAPMLSDLLLWSHWDLLFAPSLGPLVDWLLSEANTKELLCVVTTDGKIIRIDHTVTVNDFLVAALQGSSFRTAVKLLSLLSLSGGEKQVPLSLLKCHAHQAIQVILKNSVDSLETGNDRDVELHGQDKGIPVASRFILECLGYLPSEFWSFAANLFLSGLRSFTKEAHAAILLECNQLDQRMMLHEIGFSLGIMEWIADYHALKSSAADGLPMSLRTSNIEVSNLGSSVAADVQKGSAYQPKFDGEVAVIVETDVPTKICSEFGTTTDLKEVSNKKKKKKKRKEVSNKNINEHDEDKEATLVIESIRREEFGLVPGLTHAETSMLKKHHARLGRALHCLSQELYSQDSHFLLELVQNADDNVYSESVEPTLVFILQETGIVVLNNERGFSAQNIRALCDVGNSTKKGASAGYIGQKGIGFKSVFRVTDAPEIHSKGFHVKFDISEGQIGFVLPEVVSPCDIDLYGRLVPGDVVDQNNVSSSSWKTCIILPFKPKLKEGTSISSIVSMFSDLHPSLLLFLHRLRCIKFKNMLTNECVVLRRETLEDGIVKISHGKEKLSWFVASQKLHGSVLRPDVQTTEISIAFTLDESADGQYKPHLEQQPVFAFLPLRTYGLKFILQGDFVLPSSREEVDGNSAWNQWLLSEFPSLFVGAQRSFCALPCFQKSPGKAVVAYMSFVPLVGEVHGFFAHLPRMIISKLRISNCMLLEGHDKNDWVPPCRALRGWDEQARILLPESLLNQHLGLGYLDKDIVLSDTLAKALGVQGYGPNILIDIISSICVAQDHTGVKSLGLDWLSSFLNTLYSLLVDNSFGSSISSNAVVESSDHIKRLRQIRFIPLSDGTYSSVAEDTIWLPSESFNSGLGGSDGPDVFPTIYANLRMVSSALISLATANNNGEDLTLVENRIRMLNKIGVQRLSAHDVIMVHILPGISDVRVTNRDNNLMAEYLSFVMFHLQSNCPRCCNERGHIISELRNKAFISTSYGYKRLVDVPIHFSQEFGNPIDVNNLIDATNFKWHEIDIIYLKCGSANKASMFDLAKWREFLQELGVSDFVQITQVERKVADVPLTDLKSLMHATDLIPFDSVLKDWESPELVQLVSALSSQNNNVKCKYLLEVLDEKWDNYFGLKASGCCTSKQNESDKLFNSSFIKSITDIPWVISSMDQELHYPKDLFHDCDTIRSILGASVPYVLPQVKSRKFVSDMGFKTQVTLDDALQVLQIWRRCASPFKTSIAQMSKYYSFIWNEMDSSKSKIAAAFSMGPSIFVPLENVSRHDDVVHGMLLSQDDVYWHDPTGSVDLARKLLLQSGSINKINCHLSNTLAQVYHGLHDFFVHGCRVSQTPPFRSYIQILMQLSDVALPSQAAKVVYEVILKWSDDLKSGLLSPEDVLYLKEFLLKLESTVLPTVLDKWVSLHPTFGVVCWCDDEELKKQFKHSDNISFLYFGELSNAEKEMLSEKISGLMQSIGVPALSEVITREAIFYGVEDNKDKASLVDWILPFAQRYISKMHPDKYFLLKQAGFENMSRLQVVVVDKLFYKYTIKGGNSASNRRSECSCLIQGEILYVSRDSDTHSIFLELSRLFYNGIPELHLANFLHMVTTMAESGSNKEQTEFFILNSQKIPKLPDSEPIWCLPSLSSPQDISQPAFSSAIANEQNQSKSKRKLGYNTSWPPADWKTAPDFNYSRTNGLRTRPGDVPLPIESSQKEEEPEGMVSQDHGIPLGYTVDWNIESVASLTVGLQESTSKVGQPRSGAGRSAYRSEVSNQTYTVNISGNPDFSSSAVHERDQISHHTPDPTDAQKTGRRGEEVAFDHLVERFGAGSVNWVNKEAETGLPYDIVVCKNDESKEYIEVKATTSARKDWFSITPNEWQFAVEKGDSFSVVHVVLSDSTMAKITYFNNPLKQCRHGSLQLAVLIMKKQKNENTPSAN</sequence>
<dbReference type="InterPro" id="IPR036890">
    <property type="entry name" value="HATPase_C_sf"/>
</dbReference>
<feature type="compositionally biased region" description="Acidic residues" evidence="1">
    <location>
        <begin position="354"/>
        <end position="366"/>
    </location>
</feature>
<evidence type="ECO:0000259" key="2">
    <source>
        <dbReference type="Pfam" id="PF13020"/>
    </source>
</evidence>
<dbReference type="PANTHER" id="PTHR32387:SF0">
    <property type="entry name" value="PROTEIN NO VEIN"/>
    <property type="match status" value="1"/>
</dbReference>
<dbReference type="Pfam" id="PF25794">
    <property type="entry name" value="SACS"/>
    <property type="match status" value="1"/>
</dbReference>
<evidence type="ECO:0000259" key="3">
    <source>
        <dbReference type="Pfam" id="PF25794"/>
    </source>
</evidence>
<dbReference type="GO" id="GO:0009793">
    <property type="term" value="P:embryo development ending in seed dormancy"/>
    <property type="evidence" value="ECO:0007669"/>
    <property type="project" value="TreeGrafter"/>
</dbReference>
<feature type="compositionally biased region" description="Low complexity" evidence="1">
    <location>
        <begin position="23"/>
        <end position="53"/>
    </location>
</feature>
<feature type="compositionally biased region" description="Polar residues" evidence="1">
    <location>
        <begin position="54"/>
        <end position="64"/>
    </location>
</feature>
<dbReference type="InterPro" id="IPR024975">
    <property type="entry name" value="NOV_C"/>
</dbReference>
<evidence type="ECO:0000313" key="5">
    <source>
        <dbReference type="Proteomes" id="UP001202328"/>
    </source>
</evidence>
<feature type="region of interest" description="Disordered" evidence="1">
    <location>
        <begin position="352"/>
        <end position="457"/>
    </location>
</feature>
<dbReference type="InterPro" id="IPR058210">
    <property type="entry name" value="SACS/Nov_dom"/>
</dbReference>
<evidence type="ECO:0000313" key="4">
    <source>
        <dbReference type="EMBL" id="KAI3925959.1"/>
    </source>
</evidence>
<feature type="compositionally biased region" description="Pro residues" evidence="1">
    <location>
        <begin position="11"/>
        <end position="22"/>
    </location>
</feature>
<feature type="compositionally biased region" description="Polar residues" evidence="1">
    <location>
        <begin position="443"/>
        <end position="452"/>
    </location>
</feature>
<feature type="region of interest" description="Disordered" evidence="1">
    <location>
        <begin position="2516"/>
        <end position="2543"/>
    </location>
</feature>
<keyword evidence="5" id="KW-1185">Reference proteome</keyword>
<feature type="compositionally biased region" description="Pro residues" evidence="1">
    <location>
        <begin position="70"/>
        <end position="79"/>
    </location>
</feature>
<proteinExistence type="predicted"/>
<dbReference type="GO" id="GO:0005634">
    <property type="term" value="C:nucleus"/>
    <property type="evidence" value="ECO:0007669"/>
    <property type="project" value="TreeGrafter"/>
</dbReference>
<feature type="region of interest" description="Disordered" evidence="1">
    <location>
        <begin position="1"/>
        <end position="87"/>
    </location>
</feature>
<evidence type="ECO:0008006" key="6">
    <source>
        <dbReference type="Google" id="ProtNLM"/>
    </source>
</evidence>
<feature type="domain" description="Sacsin/Nov" evidence="3">
    <location>
        <begin position="1180"/>
        <end position="1273"/>
    </location>
</feature>
<evidence type="ECO:0000256" key="1">
    <source>
        <dbReference type="SAM" id="MobiDB-lite"/>
    </source>
</evidence>
<organism evidence="4 5">
    <name type="scientific">Papaver atlanticum</name>
    <dbReference type="NCBI Taxonomy" id="357466"/>
    <lineage>
        <taxon>Eukaryota</taxon>
        <taxon>Viridiplantae</taxon>
        <taxon>Streptophyta</taxon>
        <taxon>Embryophyta</taxon>
        <taxon>Tracheophyta</taxon>
        <taxon>Spermatophyta</taxon>
        <taxon>Magnoliopsida</taxon>
        <taxon>Ranunculales</taxon>
        <taxon>Papaveraceae</taxon>
        <taxon>Papaveroideae</taxon>
        <taxon>Papaver</taxon>
    </lineage>
</organism>
<gene>
    <name evidence="4" type="ORF">MKW98_028095</name>
</gene>
<feature type="domain" description="Protein NO VEIN C-terminal" evidence="2">
    <location>
        <begin position="2633"/>
        <end position="2722"/>
    </location>
</feature>
<feature type="compositionally biased region" description="Polar residues" evidence="1">
    <location>
        <begin position="2589"/>
        <end position="2609"/>
    </location>
</feature>
<dbReference type="NCBIfam" id="NF047352">
    <property type="entry name" value="P_loop_sacsin"/>
    <property type="match status" value="1"/>
</dbReference>
<feature type="compositionally biased region" description="Basic and acidic residues" evidence="1">
    <location>
        <begin position="2610"/>
        <end position="2622"/>
    </location>
</feature>
<comment type="caution">
    <text evidence="4">The sequence shown here is derived from an EMBL/GenBank/DDBJ whole genome shotgun (WGS) entry which is preliminary data.</text>
</comment>
<reference evidence="4" key="1">
    <citation type="submission" date="2022-04" db="EMBL/GenBank/DDBJ databases">
        <title>A functionally conserved STORR gene fusion in Papaver species that diverged 16.8 million years ago.</title>
        <authorList>
            <person name="Catania T."/>
        </authorList>
    </citation>
    <scope>NUCLEOTIDE SEQUENCE</scope>
    <source>
        <strain evidence="4">S-188037</strain>
    </source>
</reference>
<dbReference type="Pfam" id="PF13020">
    <property type="entry name" value="NOV_C"/>
    <property type="match status" value="1"/>
</dbReference>
<feature type="compositionally biased region" description="Polar residues" evidence="1">
    <location>
        <begin position="420"/>
        <end position="431"/>
    </location>
</feature>
<protein>
    <recommendedName>
        <fullName evidence="6">Protein NO VEIN C-terminal domain-containing protein</fullName>
    </recommendedName>
</protein>
<feature type="region of interest" description="Disordered" evidence="1">
    <location>
        <begin position="2567"/>
        <end position="2632"/>
    </location>
</feature>
<dbReference type="InterPro" id="IPR052957">
    <property type="entry name" value="Auxin_embryo_med"/>
</dbReference>
<name>A0AAD4XK74_9MAGN</name>